<dbReference type="Pfam" id="PF17921">
    <property type="entry name" value="Integrase_H2C2"/>
    <property type="match status" value="1"/>
</dbReference>
<dbReference type="Gene3D" id="1.10.340.70">
    <property type="match status" value="1"/>
</dbReference>
<dbReference type="InterPro" id="IPR036397">
    <property type="entry name" value="RNaseH_sf"/>
</dbReference>
<sequence>MGLYEYNRLPQGLCNSPASFMRMMLSIFGDLNFSSLLCYLDDLLVFACSEQEALKRLEVVFTRLRASNLKLAQKKFYFLRRSIKFLGHVIGSSGVSVDEDKVAVISAFQKKDLMKEDGFTPSPKKIRSFLGMVMYYQSFIPGCSRIAKPLFNLTAGQKRLAGGRSGCNRAGTFRELSLQDWTPACDVAFGELKRALVQSVVLAHPDFERPFILCTDASLVGLGAVLSQVPTGEDKARPIAFASKSLSRSQANYPVHRLEFLALKWSICDKFSHWLKGHEFTVWTDNNPLTYIMTKPKLDACEQRWVSKLAPYNFKIKYVPGRLNVVADALSRDPFVKPVSQRLLSEPYSELLKHVHSMEDDSVQKTFRLTCQPQSLDPRLNQSSERDISMTAEDVSSILSSCDDWDSGAVSRATSLADHLSSLIPDCPDVTHAFLLSELQCHQHNDSVISRVAFYVGRKGRPSRRERTNEDLHVLRLLKQWDKLFLLNDILYRAVKDPFTKHKKVQFVLPDSLKQQALFGVHDLAGHPGQPRTLSLARQRFYWPGMERDVRDYVKTCTRCVLSKTPEPAARAPLESIKTTAPLELVCIDFWAAEDRNNKSVDVLVITDHFTKLAHAFPCHNQSAKSVAKKLWDGFFCIYGFPQRLHSDQGASFESELIAELLDLVGVDKPRTSPYHPMGNGGTERFNRTLGNMLRSLPPRSKQKWPQLVQTMPFVYNCTAIETTGFAPFYLMFGRVPRLPVDLMFQSVLRDEFICDYNDYVQSLVKDLQSAMLLAQKNSTAEQKHQSDQYNKRVRGLPLSVGDHVLVANKGCRGKRKLADKWESNMYSVVSSNPSLHIYKICDTSGREKVVHRNLLLPVNFLPLPTTEFDFAVSGNMGNGTCSTPSQSVCDLADSTMPVTDELSHAESLSVVSHVAVCDEDPVAAWVSSHSSLTLSEAHDDLSVVDLDTVASASSPTDPRNHYTTRFGRVIRPVRRLIESMVQLETLLGMESASRVIHV</sequence>
<evidence type="ECO:0000313" key="6">
    <source>
        <dbReference type="Ensembl" id="ENSCCRP00015028584.1"/>
    </source>
</evidence>
<dbReference type="PANTHER" id="PTHR37984:SF15">
    <property type="entry name" value="INTEGRASE CATALYTIC DOMAIN-CONTAINING PROTEIN"/>
    <property type="match status" value="1"/>
</dbReference>
<dbReference type="Pfam" id="PF00078">
    <property type="entry name" value="RVT_1"/>
    <property type="match status" value="1"/>
</dbReference>
<evidence type="ECO:0000256" key="1">
    <source>
        <dbReference type="ARBA" id="ARBA00010879"/>
    </source>
</evidence>
<dbReference type="GO" id="GO:0015074">
    <property type="term" value="P:DNA integration"/>
    <property type="evidence" value="ECO:0007669"/>
    <property type="project" value="InterPro"/>
</dbReference>
<reference evidence="6" key="1">
    <citation type="submission" date="2025-08" db="UniProtKB">
        <authorList>
            <consortium name="Ensembl"/>
        </authorList>
    </citation>
    <scope>IDENTIFICATION</scope>
</reference>
<proteinExistence type="inferred from homology"/>
<dbReference type="Proteomes" id="UP000694700">
    <property type="component" value="Unplaced"/>
</dbReference>
<dbReference type="Pfam" id="PF00665">
    <property type="entry name" value="rve"/>
    <property type="match status" value="1"/>
</dbReference>
<comment type="similarity">
    <text evidence="1">Belongs to the beta type-B retroviral polymerase family. HERV class-II K(HML-2) pol subfamily.</text>
</comment>
<dbReference type="PROSITE" id="PS50994">
    <property type="entry name" value="INTEGRASE"/>
    <property type="match status" value="1"/>
</dbReference>
<dbReference type="GO" id="GO:0003676">
    <property type="term" value="F:nucleic acid binding"/>
    <property type="evidence" value="ECO:0007669"/>
    <property type="project" value="InterPro"/>
</dbReference>
<dbReference type="InterPro" id="IPR043502">
    <property type="entry name" value="DNA/RNA_pol_sf"/>
</dbReference>
<organism evidence="6 7">
    <name type="scientific">Cyprinus carpio</name>
    <name type="common">Common carp</name>
    <dbReference type="NCBI Taxonomy" id="7962"/>
    <lineage>
        <taxon>Eukaryota</taxon>
        <taxon>Metazoa</taxon>
        <taxon>Chordata</taxon>
        <taxon>Craniata</taxon>
        <taxon>Vertebrata</taxon>
        <taxon>Euteleostomi</taxon>
        <taxon>Actinopterygii</taxon>
        <taxon>Neopterygii</taxon>
        <taxon>Teleostei</taxon>
        <taxon>Ostariophysi</taxon>
        <taxon>Cypriniformes</taxon>
        <taxon>Cyprinidae</taxon>
        <taxon>Cyprininae</taxon>
        <taxon>Cyprinus</taxon>
    </lineage>
</organism>
<dbReference type="Pfam" id="PF17919">
    <property type="entry name" value="RT_RNaseH_2"/>
    <property type="match status" value="1"/>
</dbReference>
<dbReference type="InterPro" id="IPR012337">
    <property type="entry name" value="RNaseH-like_sf"/>
</dbReference>
<dbReference type="Gene3D" id="3.10.20.370">
    <property type="match status" value="1"/>
</dbReference>
<feature type="domain" description="Integrase catalytic" evidence="5">
    <location>
        <begin position="578"/>
        <end position="736"/>
    </location>
</feature>
<dbReference type="SUPFAM" id="SSF56672">
    <property type="entry name" value="DNA/RNA polymerases"/>
    <property type="match status" value="1"/>
</dbReference>
<dbReference type="CDD" id="cd01647">
    <property type="entry name" value="RT_LTR"/>
    <property type="match status" value="1"/>
</dbReference>
<dbReference type="InterPro" id="IPR000477">
    <property type="entry name" value="RT_dom"/>
</dbReference>
<dbReference type="InterPro" id="IPR043128">
    <property type="entry name" value="Rev_trsase/Diguanyl_cyclase"/>
</dbReference>
<dbReference type="FunFam" id="1.10.340.70:FF:000001">
    <property type="entry name" value="Retrovirus-related Pol polyprotein from transposon gypsy-like Protein"/>
    <property type="match status" value="1"/>
</dbReference>
<dbReference type="EC" id="3.1.26.4" evidence="2"/>
<dbReference type="Ensembl" id="ENSCCRT00015029596.1">
    <property type="protein sequence ID" value="ENSCCRP00015028584.1"/>
    <property type="gene ID" value="ENSCCRG00015012051.1"/>
</dbReference>
<evidence type="ECO:0000259" key="5">
    <source>
        <dbReference type="PROSITE" id="PS50994"/>
    </source>
</evidence>
<dbReference type="PANTHER" id="PTHR37984">
    <property type="entry name" value="PROTEIN CBG26694"/>
    <property type="match status" value="1"/>
</dbReference>
<name>A0A8C1TWJ0_CYPCA</name>
<dbReference type="FunFam" id="3.10.20.370:FF:000001">
    <property type="entry name" value="Retrovirus-related Pol polyprotein from transposon 17.6-like protein"/>
    <property type="match status" value="1"/>
</dbReference>
<dbReference type="FunFam" id="3.30.420.10:FF:000032">
    <property type="entry name" value="Retrovirus-related Pol polyprotein from transposon 297-like Protein"/>
    <property type="match status" value="1"/>
</dbReference>
<dbReference type="GO" id="GO:0004523">
    <property type="term" value="F:RNA-DNA hybrid ribonuclease activity"/>
    <property type="evidence" value="ECO:0007669"/>
    <property type="project" value="UniProtKB-EC"/>
</dbReference>
<dbReference type="InterPro" id="IPR050951">
    <property type="entry name" value="Retrovirus_Pol_polyprotein"/>
</dbReference>
<evidence type="ECO:0000313" key="7">
    <source>
        <dbReference type="Proteomes" id="UP000694700"/>
    </source>
</evidence>
<protein>
    <recommendedName>
        <fullName evidence="3">Gypsy retrotransposon integrase-like protein 1</fullName>
        <ecNumber evidence="2">3.1.26.4</ecNumber>
    </recommendedName>
</protein>
<dbReference type="Gene3D" id="3.30.420.10">
    <property type="entry name" value="Ribonuclease H-like superfamily/Ribonuclease H"/>
    <property type="match status" value="1"/>
</dbReference>
<dbReference type="InterPro" id="IPR041588">
    <property type="entry name" value="Integrase_H2C2"/>
</dbReference>
<accession>A0A8C1TWJ0</accession>
<dbReference type="CDD" id="cd09274">
    <property type="entry name" value="RNase_HI_RT_Ty3"/>
    <property type="match status" value="1"/>
</dbReference>
<dbReference type="AlphaFoldDB" id="A0A8C1TWJ0"/>
<dbReference type="InterPro" id="IPR001584">
    <property type="entry name" value="Integrase_cat-core"/>
</dbReference>
<dbReference type="InterPro" id="IPR041577">
    <property type="entry name" value="RT_RNaseH_2"/>
</dbReference>
<dbReference type="FunFam" id="3.30.70.270:FF:000003">
    <property type="entry name" value="Transposon Ty3-G Gag-Pol polyprotein"/>
    <property type="match status" value="1"/>
</dbReference>
<feature type="domain" description="Reverse transcriptase" evidence="4">
    <location>
        <begin position="1"/>
        <end position="90"/>
    </location>
</feature>
<dbReference type="Gene3D" id="3.30.70.270">
    <property type="match status" value="2"/>
</dbReference>
<evidence type="ECO:0000256" key="2">
    <source>
        <dbReference type="ARBA" id="ARBA00012180"/>
    </source>
</evidence>
<dbReference type="PROSITE" id="PS50878">
    <property type="entry name" value="RT_POL"/>
    <property type="match status" value="1"/>
</dbReference>
<dbReference type="SUPFAM" id="SSF53098">
    <property type="entry name" value="Ribonuclease H-like"/>
    <property type="match status" value="1"/>
</dbReference>
<evidence type="ECO:0000256" key="3">
    <source>
        <dbReference type="ARBA" id="ARBA00039658"/>
    </source>
</evidence>
<evidence type="ECO:0000259" key="4">
    <source>
        <dbReference type="PROSITE" id="PS50878"/>
    </source>
</evidence>